<feature type="region of interest" description="Disordered" evidence="1">
    <location>
        <begin position="279"/>
        <end position="337"/>
    </location>
</feature>
<feature type="compositionally biased region" description="Polar residues" evidence="1">
    <location>
        <begin position="775"/>
        <end position="797"/>
    </location>
</feature>
<dbReference type="Gene3D" id="3.30.70.330">
    <property type="match status" value="1"/>
</dbReference>
<feature type="compositionally biased region" description="Basic and acidic residues" evidence="1">
    <location>
        <begin position="694"/>
        <end position="725"/>
    </location>
</feature>
<dbReference type="SUPFAM" id="SSF54928">
    <property type="entry name" value="RNA-binding domain, RBD"/>
    <property type="match status" value="1"/>
</dbReference>
<comment type="caution">
    <text evidence="3">The sequence shown here is derived from an EMBL/GenBank/DDBJ whole genome shotgun (WGS) entry which is preliminary data.</text>
</comment>
<feature type="domain" description="NADAR" evidence="2">
    <location>
        <begin position="122"/>
        <end position="256"/>
    </location>
</feature>
<dbReference type="SUPFAM" id="SSF143990">
    <property type="entry name" value="YbiA-like"/>
    <property type="match status" value="1"/>
</dbReference>
<sequence length="904" mass="101519">MGIPDGYTDNHHQHVKSRNNDGRYRNSHEDTGSSCDAIPSSHTRMPPGGSGKQESCGTHQIAAPHITTTNLTAQRSSYSSDDDKNNTNSKYRNPKQKPVTRDFQGLKEAGQNQNIPRSVQGPDDPLSNFYICKFTYKSMDFRSVEHAYQWKKASFLSFPELAKKIQSAKTAKEAKQLAYSIKFSKEWNLYKISFLKKLLILKWEQVPTFREELIACTDRKIIHPISNSYWGTGQSRNGSPGKNIFGHLLEDVLKEITAKHYPEKEKLSECGIDDESVGMMESSDRRESSNQDHQGAALDVVEDPEKQHSTQQLFSTDEKKDDDKKSESNKSCDKKRDEVNPHLEIVDDMASDASTRDLLWKTGILAGGTDAHTKSRGRDIFGCYSDGDENCGVHLLPAGCTGLPPGDGCHNQGEKYSRATSVVTHQGAAQYSPAESSRRQNSQRLSYKRDDNELYNEKCNDKKGDNNNSGHVPRVKDTEEVPSDSSNEDKTVKRIDFNGRPDDHANLLHGKIPSSGSCCEEGTNFSRKSSDGTDEKHPNKQQITQLLSSNDPSQKKDVSNSSSVGHIKTIGRGIIRCEMNQPYFPQVGHGGVPRNHDQELLYTSTGYHRTHQSAVPIVIDVPCLENSDSMVTDRCNEDASKRKQPPERSMGDHSKYHDTKTSSGVRHDKQESSSSSTGSYGIRRCGAAPTPTEHPGERQNIRRPSRIHDRRRDDDKDSQKKKYLDENNSSHAMSVRPKVPPSGARYHKEESRTQNSSSDMIQDTTTRDLRMKHTWPQQMRQSSYSRANIRNNHSQYLDDNDNDSDGIPVLGDDQGHAGRQHPYRTGEHSGYNVQPVVKHLSSLAFAQFMDYESAVEAYTTLDGTDFNGRALRINFSRNTFCPEVIVQEKLKTSTIKVNVRGFND</sequence>
<feature type="compositionally biased region" description="Basic and acidic residues" evidence="1">
    <location>
        <begin position="447"/>
        <end position="465"/>
    </location>
</feature>
<name>A0AAD9JPK9_9ANNE</name>
<feature type="compositionally biased region" description="Polar residues" evidence="1">
    <location>
        <begin position="540"/>
        <end position="552"/>
    </location>
</feature>
<reference evidence="3" key="1">
    <citation type="journal article" date="2023" name="Mol. Biol. Evol.">
        <title>Third-Generation Sequencing Reveals the Adaptive Role of the Epigenome in Three Deep-Sea Polychaetes.</title>
        <authorList>
            <person name="Perez M."/>
            <person name="Aroh O."/>
            <person name="Sun Y."/>
            <person name="Lan Y."/>
            <person name="Juniper S.K."/>
            <person name="Young C.R."/>
            <person name="Angers B."/>
            <person name="Qian P.Y."/>
        </authorList>
    </citation>
    <scope>NUCLEOTIDE SEQUENCE</scope>
    <source>
        <strain evidence="3">P08H-3</strain>
    </source>
</reference>
<dbReference type="InterPro" id="IPR035979">
    <property type="entry name" value="RBD_domain_sf"/>
</dbReference>
<gene>
    <name evidence="3" type="ORF">LSH36_199g00024</name>
</gene>
<organism evidence="3 4">
    <name type="scientific">Paralvinella palmiformis</name>
    <dbReference type="NCBI Taxonomy" id="53620"/>
    <lineage>
        <taxon>Eukaryota</taxon>
        <taxon>Metazoa</taxon>
        <taxon>Spiralia</taxon>
        <taxon>Lophotrochozoa</taxon>
        <taxon>Annelida</taxon>
        <taxon>Polychaeta</taxon>
        <taxon>Sedentaria</taxon>
        <taxon>Canalipalpata</taxon>
        <taxon>Terebellida</taxon>
        <taxon>Terebelliformia</taxon>
        <taxon>Alvinellidae</taxon>
        <taxon>Paralvinella</taxon>
    </lineage>
</organism>
<dbReference type="GO" id="GO:0003676">
    <property type="term" value="F:nucleic acid binding"/>
    <property type="evidence" value="ECO:0007669"/>
    <property type="project" value="InterPro"/>
</dbReference>
<protein>
    <recommendedName>
        <fullName evidence="2">NADAR domain-containing protein</fullName>
    </recommendedName>
</protein>
<accession>A0AAD9JPK9</accession>
<dbReference type="Pfam" id="PF08719">
    <property type="entry name" value="NADAR"/>
    <property type="match status" value="1"/>
</dbReference>
<evidence type="ECO:0000313" key="3">
    <source>
        <dbReference type="EMBL" id="KAK2157069.1"/>
    </source>
</evidence>
<dbReference type="AlphaFoldDB" id="A0AAD9JPK9"/>
<feature type="compositionally biased region" description="Polar residues" evidence="1">
    <location>
        <begin position="753"/>
        <end position="764"/>
    </location>
</feature>
<evidence type="ECO:0000313" key="4">
    <source>
        <dbReference type="Proteomes" id="UP001208570"/>
    </source>
</evidence>
<dbReference type="InterPro" id="IPR012816">
    <property type="entry name" value="NADAR"/>
</dbReference>
<feature type="compositionally biased region" description="Basic and acidic residues" evidence="1">
    <location>
        <begin position="8"/>
        <end position="31"/>
    </location>
</feature>
<feature type="compositionally biased region" description="Basic and acidic residues" evidence="1">
    <location>
        <begin position="487"/>
        <end position="506"/>
    </location>
</feature>
<feature type="compositionally biased region" description="Polar residues" evidence="1">
    <location>
        <begin position="66"/>
        <end position="79"/>
    </location>
</feature>
<feature type="compositionally biased region" description="Basic and acidic residues" evidence="1">
    <location>
        <begin position="316"/>
        <end position="337"/>
    </location>
</feature>
<dbReference type="InterPro" id="IPR012677">
    <property type="entry name" value="Nucleotide-bd_a/b_plait_sf"/>
</dbReference>
<feature type="compositionally biased region" description="Basic and acidic residues" evidence="1">
    <location>
        <begin position="528"/>
        <end position="538"/>
    </location>
</feature>
<dbReference type="CDD" id="cd15457">
    <property type="entry name" value="NADAR"/>
    <property type="match status" value="1"/>
</dbReference>
<dbReference type="InterPro" id="IPR037238">
    <property type="entry name" value="YbiA-like_sf"/>
</dbReference>
<feature type="region of interest" description="Disordered" evidence="1">
    <location>
        <begin position="428"/>
        <end position="565"/>
    </location>
</feature>
<evidence type="ECO:0000256" key="1">
    <source>
        <dbReference type="SAM" id="MobiDB-lite"/>
    </source>
</evidence>
<evidence type="ECO:0000259" key="2">
    <source>
        <dbReference type="Pfam" id="PF08719"/>
    </source>
</evidence>
<feature type="compositionally biased region" description="Polar residues" evidence="1">
    <location>
        <begin position="428"/>
        <end position="445"/>
    </location>
</feature>
<feature type="region of interest" description="Disordered" evidence="1">
    <location>
        <begin position="634"/>
        <end position="821"/>
    </location>
</feature>
<keyword evidence="4" id="KW-1185">Reference proteome</keyword>
<dbReference type="EMBL" id="JAODUP010000199">
    <property type="protein sequence ID" value="KAK2157069.1"/>
    <property type="molecule type" value="Genomic_DNA"/>
</dbReference>
<feature type="compositionally biased region" description="Basic and acidic residues" evidence="1">
    <location>
        <begin position="634"/>
        <end position="671"/>
    </location>
</feature>
<feature type="region of interest" description="Disordered" evidence="1">
    <location>
        <begin position="1"/>
        <end position="100"/>
    </location>
</feature>
<dbReference type="Gene3D" id="1.10.357.40">
    <property type="entry name" value="YbiA-like"/>
    <property type="match status" value="1"/>
</dbReference>
<proteinExistence type="predicted"/>
<dbReference type="Proteomes" id="UP001208570">
    <property type="component" value="Unassembled WGS sequence"/>
</dbReference>